<dbReference type="AlphaFoldDB" id="A0A0G3G9S5"/>
<feature type="binding site" evidence="9">
    <location>
        <position position="93"/>
    </location>
    <ligand>
        <name>Fe cation</name>
        <dbReference type="ChEBI" id="CHEBI:24875"/>
        <label>2</label>
    </ligand>
</feature>
<dbReference type="PRINTS" id="PR00601">
    <property type="entry name" value="BACFERRITIN"/>
</dbReference>
<dbReference type="PROSITE" id="PS50905">
    <property type="entry name" value="FERRITIN_LIKE"/>
    <property type="match status" value="1"/>
</dbReference>
<keyword evidence="6 8" id="KW-0408">Iron</keyword>
<evidence type="ECO:0000256" key="7">
    <source>
        <dbReference type="ARBA" id="ARBA00036243"/>
    </source>
</evidence>
<protein>
    <recommendedName>
        <fullName evidence="8">Bacterioferritin</fullName>
        <ecNumber evidence="8">1.16.3.1</ecNumber>
    </recommendedName>
</protein>
<dbReference type="PIRSF" id="PIRSF002560">
    <property type="entry name" value="Bacterioferritin"/>
    <property type="match status" value="1"/>
</dbReference>
<organism evidence="11 12">
    <name type="scientific">Thioalkalivibrio versutus</name>
    <dbReference type="NCBI Taxonomy" id="106634"/>
    <lineage>
        <taxon>Bacteria</taxon>
        <taxon>Pseudomonadati</taxon>
        <taxon>Pseudomonadota</taxon>
        <taxon>Gammaproteobacteria</taxon>
        <taxon>Chromatiales</taxon>
        <taxon>Ectothiorhodospiraceae</taxon>
        <taxon>Thioalkalivibrio</taxon>
    </lineage>
</organism>
<evidence type="ECO:0000256" key="8">
    <source>
        <dbReference type="PIRNR" id="PIRNR002560"/>
    </source>
</evidence>
<dbReference type="GO" id="GO:0004322">
    <property type="term" value="F:ferroxidase activity"/>
    <property type="evidence" value="ECO:0007669"/>
    <property type="project" value="UniProtKB-EC"/>
</dbReference>
<feature type="binding site" evidence="9">
    <location>
        <position position="129"/>
    </location>
    <ligand>
        <name>Fe cation</name>
        <dbReference type="ChEBI" id="CHEBI:24875"/>
        <label>2</label>
    </ligand>
</feature>
<dbReference type="EMBL" id="CP011367">
    <property type="protein sequence ID" value="AKJ95566.1"/>
    <property type="molecule type" value="Genomic_DNA"/>
</dbReference>
<feature type="binding site" evidence="9">
    <location>
        <position position="49"/>
    </location>
    <ligand>
        <name>Fe cation</name>
        <dbReference type="ChEBI" id="CHEBI:24875"/>
        <label>3</label>
    </ligand>
</feature>
<feature type="binding site" evidence="9">
    <location>
        <position position="50"/>
    </location>
    <ligand>
        <name>Fe cation</name>
        <dbReference type="ChEBI" id="CHEBI:24875"/>
        <label>1</label>
    </ligand>
</feature>
<dbReference type="InterPro" id="IPR008331">
    <property type="entry name" value="Ferritin_DPS_dom"/>
</dbReference>
<keyword evidence="3 8" id="KW-0409">Iron storage</keyword>
<name>A0A0G3G9S5_9GAMM</name>
<dbReference type="STRING" id="106634.TVD_09440"/>
<dbReference type="PATRIC" id="fig|106634.4.peg.1934"/>
<keyword evidence="12" id="KW-1185">Reference proteome</keyword>
<evidence type="ECO:0000256" key="6">
    <source>
        <dbReference type="ARBA" id="ARBA00023004"/>
    </source>
</evidence>
<dbReference type="PANTHER" id="PTHR30295">
    <property type="entry name" value="BACTERIOFERRITIN"/>
    <property type="match status" value="1"/>
</dbReference>
<dbReference type="EC" id="1.16.3.1" evidence="8"/>
<proteinExistence type="inferred from homology"/>
<dbReference type="GO" id="GO:0005829">
    <property type="term" value="C:cytosol"/>
    <property type="evidence" value="ECO:0007669"/>
    <property type="project" value="TreeGrafter"/>
</dbReference>
<dbReference type="GO" id="GO:0008199">
    <property type="term" value="F:ferric iron binding"/>
    <property type="evidence" value="ECO:0007669"/>
    <property type="project" value="InterPro"/>
</dbReference>
<reference evidence="11 12" key="1">
    <citation type="submission" date="2015-04" db="EMBL/GenBank/DDBJ databases">
        <title>Complete Sequence for the Genome of the Thioalkalivibrio versutus D301.</title>
        <authorList>
            <person name="Mu T."/>
            <person name="Zhou J."/>
            <person name="Xu X."/>
        </authorList>
    </citation>
    <scope>NUCLEOTIDE SEQUENCE [LARGE SCALE GENOMIC DNA]</scope>
    <source>
        <strain evidence="11 12">D301</strain>
    </source>
</reference>
<comment type="catalytic activity">
    <reaction evidence="7">
        <text>Fe(2+)(in) = Fe(2+)(out)</text>
        <dbReference type="Rhea" id="RHEA:28486"/>
        <dbReference type="ChEBI" id="CHEBI:29033"/>
    </reaction>
</comment>
<evidence type="ECO:0000256" key="9">
    <source>
        <dbReference type="PIRSR" id="PIRSR002560-1"/>
    </source>
</evidence>
<feature type="binding site" evidence="9">
    <location>
        <position position="53"/>
    </location>
    <ligand>
        <name>Fe cation</name>
        <dbReference type="ChEBI" id="CHEBI:24875"/>
        <label>1</label>
    </ligand>
</feature>
<sequence>MSDPRIVGYLNRAVAHELSAVQQYLAQARLTAMWGMTDVSDCLRRDAQEELDHADRFMTRMFHYGVAPNGSQLAPVRLGRSMAELLARSRELEMEAIRLYDEAAVYCRRVGAVDDAALFESILEDELEHVREIDAQGSTA</sequence>
<dbReference type="RefSeq" id="WP_018144348.1">
    <property type="nucleotide sequence ID" value="NZ_CP011367.1"/>
</dbReference>
<comment type="similarity">
    <text evidence="2 8">Belongs to the bacterioferritin family.</text>
</comment>
<dbReference type="Proteomes" id="UP000064201">
    <property type="component" value="Chromosome"/>
</dbReference>
<evidence type="ECO:0000313" key="11">
    <source>
        <dbReference type="EMBL" id="AKJ95566.1"/>
    </source>
</evidence>
<dbReference type="Pfam" id="PF00210">
    <property type="entry name" value="Ferritin"/>
    <property type="match status" value="1"/>
</dbReference>
<comment type="cofactor">
    <cofactor evidence="1">
        <name>heme b</name>
        <dbReference type="ChEBI" id="CHEBI:60344"/>
    </cofactor>
</comment>
<dbReference type="KEGG" id="tvr:TVD_09440"/>
<feature type="binding site" evidence="9">
    <location>
        <position position="50"/>
    </location>
    <ligand>
        <name>Fe cation</name>
        <dbReference type="ChEBI" id="CHEBI:24875"/>
        <label>2</label>
    </ligand>
</feature>
<feature type="domain" description="Ferritin-like diiron" evidence="10">
    <location>
        <begin position="1"/>
        <end position="140"/>
    </location>
</feature>
<dbReference type="GO" id="GO:0006826">
    <property type="term" value="P:iron ion transport"/>
    <property type="evidence" value="ECO:0007669"/>
    <property type="project" value="InterPro"/>
</dbReference>
<comment type="catalytic activity">
    <reaction evidence="8">
        <text>4 Fe(2+) + O2 + 4 H(+) = 4 Fe(3+) + 2 H2O</text>
        <dbReference type="Rhea" id="RHEA:11148"/>
        <dbReference type="ChEBI" id="CHEBI:15377"/>
        <dbReference type="ChEBI" id="CHEBI:15378"/>
        <dbReference type="ChEBI" id="CHEBI:15379"/>
        <dbReference type="ChEBI" id="CHEBI:29033"/>
        <dbReference type="ChEBI" id="CHEBI:29034"/>
        <dbReference type="EC" id="1.16.3.1"/>
    </reaction>
</comment>
<evidence type="ECO:0000313" key="12">
    <source>
        <dbReference type="Proteomes" id="UP000064201"/>
    </source>
</evidence>
<dbReference type="Gene3D" id="1.20.1260.10">
    <property type="match status" value="1"/>
</dbReference>
<evidence type="ECO:0000256" key="2">
    <source>
        <dbReference type="ARBA" id="ARBA00008093"/>
    </source>
</evidence>
<dbReference type="PANTHER" id="PTHR30295:SF0">
    <property type="entry name" value="BACTERIOFERRITIN"/>
    <property type="match status" value="1"/>
</dbReference>
<feature type="binding site" evidence="9">
    <location>
        <position position="17"/>
    </location>
    <ligand>
        <name>Fe cation</name>
        <dbReference type="ChEBI" id="CHEBI:24875"/>
        <label>1</label>
    </ligand>
</feature>
<keyword evidence="4" id="KW-0349">Heme</keyword>
<dbReference type="OrthoDB" id="9800505at2"/>
<dbReference type="InterPro" id="IPR002024">
    <property type="entry name" value="Bacterioferritin"/>
</dbReference>
<feature type="binding site" evidence="9">
    <location>
        <position position="126"/>
    </location>
    <ligand>
        <name>Fe cation</name>
        <dbReference type="ChEBI" id="CHEBI:24875"/>
        <label>1</label>
    </ligand>
</feature>
<feature type="binding site" evidence="9">
    <location>
        <position position="126"/>
    </location>
    <ligand>
        <name>Fe cation</name>
        <dbReference type="ChEBI" id="CHEBI:24875"/>
        <label>2</label>
    </ligand>
</feature>
<evidence type="ECO:0000256" key="1">
    <source>
        <dbReference type="ARBA" id="ARBA00001970"/>
    </source>
</evidence>
<evidence type="ECO:0000256" key="4">
    <source>
        <dbReference type="ARBA" id="ARBA00022617"/>
    </source>
</evidence>
<dbReference type="InterPro" id="IPR012347">
    <property type="entry name" value="Ferritin-like"/>
</dbReference>
<evidence type="ECO:0000256" key="3">
    <source>
        <dbReference type="ARBA" id="ARBA00022434"/>
    </source>
</evidence>
<dbReference type="InterPro" id="IPR009040">
    <property type="entry name" value="Ferritin-like_diiron"/>
</dbReference>
<comment type="function">
    <text evidence="8">Iron-storage protein, whose ferroxidase center binds Fe(2+), oxidizes it using dioxygen to Fe(3+), and participates in the subsequent Fe(3+) oxide mineral core formation within the central cavity of the BFR protein shell.</text>
</comment>
<keyword evidence="5 8" id="KW-0479">Metal-binding</keyword>
<evidence type="ECO:0000259" key="10">
    <source>
        <dbReference type="PROSITE" id="PS50905"/>
    </source>
</evidence>
<dbReference type="GO" id="GO:0020037">
    <property type="term" value="F:heme binding"/>
    <property type="evidence" value="ECO:0007669"/>
    <property type="project" value="TreeGrafter"/>
</dbReference>
<dbReference type="InterPro" id="IPR009078">
    <property type="entry name" value="Ferritin-like_SF"/>
</dbReference>
<accession>A0A0G3G9S5</accession>
<evidence type="ECO:0000256" key="5">
    <source>
        <dbReference type="ARBA" id="ARBA00022723"/>
    </source>
</evidence>
<dbReference type="SUPFAM" id="SSF47240">
    <property type="entry name" value="Ferritin-like"/>
    <property type="match status" value="1"/>
</dbReference>
<dbReference type="GO" id="GO:0006879">
    <property type="term" value="P:intracellular iron ion homeostasis"/>
    <property type="evidence" value="ECO:0007669"/>
    <property type="project" value="UniProtKB-KW"/>
</dbReference>
<gene>
    <name evidence="11" type="ORF">TVD_09440</name>
</gene>